<proteinExistence type="predicted"/>
<dbReference type="PANTHER" id="PTHR32319">
    <property type="entry name" value="BACTERIAL HEMOLYSIN-LIKE PROTEIN"/>
    <property type="match status" value="1"/>
</dbReference>
<dbReference type="Gene3D" id="3.10.290.10">
    <property type="entry name" value="RNA-binding S4 domain"/>
    <property type="match status" value="1"/>
</dbReference>
<dbReference type="PROSITE" id="PS50889">
    <property type="entry name" value="S4"/>
    <property type="match status" value="1"/>
</dbReference>
<dbReference type="SUPFAM" id="SSF55174">
    <property type="entry name" value="Alpha-L RNA-binding motif"/>
    <property type="match status" value="1"/>
</dbReference>
<evidence type="ECO:0000256" key="2">
    <source>
        <dbReference type="PROSITE-ProRule" id="PRU00182"/>
    </source>
</evidence>
<dbReference type="CDD" id="cd00165">
    <property type="entry name" value="S4"/>
    <property type="match status" value="1"/>
</dbReference>
<dbReference type="SMART" id="SM00363">
    <property type="entry name" value="S4"/>
    <property type="match status" value="1"/>
</dbReference>
<dbReference type="GO" id="GO:0008168">
    <property type="term" value="F:methyltransferase activity"/>
    <property type="evidence" value="ECO:0007669"/>
    <property type="project" value="UniProtKB-KW"/>
</dbReference>
<evidence type="ECO:0000313" key="4">
    <source>
        <dbReference type="EMBL" id="GAE87664.1"/>
    </source>
</evidence>
<dbReference type="STRING" id="1294263.JCM21531_1052"/>
<dbReference type="InterPro" id="IPR036986">
    <property type="entry name" value="S4_RNA-bd_sf"/>
</dbReference>
<dbReference type="InterPro" id="IPR002942">
    <property type="entry name" value="S4_RNA-bd"/>
</dbReference>
<keyword evidence="4" id="KW-0489">Methyltransferase</keyword>
<evidence type="ECO:0000259" key="3">
    <source>
        <dbReference type="SMART" id="SM00363"/>
    </source>
</evidence>
<dbReference type="EMBL" id="BAVR01000009">
    <property type="protein sequence ID" value="GAE87664.1"/>
    <property type="molecule type" value="Genomic_DNA"/>
</dbReference>
<keyword evidence="1 2" id="KW-0694">RNA-binding</keyword>
<organism evidence="4 5">
    <name type="scientific">Acetivibrio straminisolvens JCM 21531</name>
    <dbReference type="NCBI Taxonomy" id="1294263"/>
    <lineage>
        <taxon>Bacteria</taxon>
        <taxon>Bacillati</taxon>
        <taxon>Bacillota</taxon>
        <taxon>Clostridia</taxon>
        <taxon>Eubacteriales</taxon>
        <taxon>Oscillospiraceae</taxon>
        <taxon>Acetivibrio</taxon>
    </lineage>
</organism>
<evidence type="ECO:0000313" key="5">
    <source>
        <dbReference type="Proteomes" id="UP000019109"/>
    </source>
</evidence>
<dbReference type="InterPro" id="IPR047048">
    <property type="entry name" value="TlyA"/>
</dbReference>
<sequence length="65" mass="7257">MKKERLDVLLVSKGLFESREKAKSSIMAGVVFVNDKKEDKPGVKVDVDSVIKIKENIHPMSAEVD</sequence>
<dbReference type="PANTHER" id="PTHR32319:SF0">
    <property type="entry name" value="BACTERIAL HEMOLYSIN-LIKE PROTEIN"/>
    <property type="match status" value="1"/>
</dbReference>
<gene>
    <name evidence="4" type="ORF">JCM21531_1052</name>
</gene>
<comment type="caution">
    <text evidence="4">The sequence shown here is derived from an EMBL/GenBank/DDBJ whole genome shotgun (WGS) entry which is preliminary data.</text>
</comment>
<keyword evidence="4" id="KW-0808">Transferase</keyword>
<dbReference type="Pfam" id="PF01479">
    <property type="entry name" value="S4"/>
    <property type="match status" value="1"/>
</dbReference>
<protein>
    <submittedName>
        <fullName evidence="4">RNA binding methyltransferase FtsJ like</fullName>
    </submittedName>
</protein>
<feature type="domain" description="RNA-binding S4" evidence="3">
    <location>
        <begin position="4"/>
        <end position="65"/>
    </location>
</feature>
<keyword evidence="5" id="KW-1185">Reference proteome</keyword>
<accession>W4V4I7</accession>
<reference evidence="4" key="1">
    <citation type="journal article" date="2014" name="Genome Announc.">
        <title>Draft Genome Sequence of Clostridium straminisolvens Strain JCM 21531T, Isolated from a Cellulose-Degrading Bacterial Community.</title>
        <authorList>
            <person name="Yuki M."/>
            <person name="Oshima K."/>
            <person name="Suda W."/>
            <person name="Sakamoto M."/>
            <person name="Kitamura K."/>
            <person name="Iida T."/>
            <person name="Hattori M."/>
            <person name="Ohkuma M."/>
        </authorList>
    </citation>
    <scope>NUCLEOTIDE SEQUENCE [LARGE SCALE GENOMIC DNA]</scope>
    <source>
        <strain evidence="4">JCM 21531</strain>
    </source>
</reference>
<dbReference type="Proteomes" id="UP000019109">
    <property type="component" value="Unassembled WGS sequence"/>
</dbReference>
<dbReference type="GO" id="GO:0032259">
    <property type="term" value="P:methylation"/>
    <property type="evidence" value="ECO:0007669"/>
    <property type="project" value="UniProtKB-KW"/>
</dbReference>
<evidence type="ECO:0000256" key="1">
    <source>
        <dbReference type="ARBA" id="ARBA00022884"/>
    </source>
</evidence>
<dbReference type="GO" id="GO:0003723">
    <property type="term" value="F:RNA binding"/>
    <property type="evidence" value="ECO:0007669"/>
    <property type="project" value="UniProtKB-KW"/>
</dbReference>
<dbReference type="AlphaFoldDB" id="W4V4I7"/>
<name>W4V4I7_9FIRM</name>